<dbReference type="GO" id="GO:0016740">
    <property type="term" value="F:transferase activity"/>
    <property type="evidence" value="ECO:0007669"/>
    <property type="project" value="UniProtKB-KW"/>
</dbReference>
<evidence type="ECO:0000259" key="1">
    <source>
        <dbReference type="Pfam" id="PF00535"/>
    </source>
</evidence>
<dbReference type="Pfam" id="PF00535">
    <property type="entry name" value="Glycos_transf_2"/>
    <property type="match status" value="1"/>
</dbReference>
<protein>
    <submittedName>
        <fullName evidence="2">Glycosyl transferase</fullName>
    </submittedName>
</protein>
<gene>
    <name evidence="2" type="ordered locus">CA2559_07280</name>
</gene>
<dbReference type="PANTHER" id="PTHR43685">
    <property type="entry name" value="GLYCOSYLTRANSFERASE"/>
    <property type="match status" value="1"/>
</dbReference>
<dbReference type="InterPro" id="IPR029044">
    <property type="entry name" value="Nucleotide-diphossugar_trans"/>
</dbReference>
<name>A3U8H8_CROAH</name>
<dbReference type="HOGENOM" id="CLU_025996_0_7_10"/>
<dbReference type="KEGG" id="cat:CA2559_07280"/>
<sequence>MISIITPSYNKGAFLEEALNSVLSQSFKDWECIIIDDGSTDNTREIGEQWALNDKRFKYYYKKNGGVSSARNYAITKASGTYILPLDADDNIHEDYLSKIVYAFQENPNLKLVSSRIQKFGYAHDEYVLPEYSYKRLLYSNCFSHCSAFKKIDWERIGGYDEEIPSLEDWEFWIRLLDEKSEVLKIQELLFNYRKHKTNSLSNRFYSDPDFYFEMYDLVYKKNKILYDAYFPRPIIAFQHREELLAFNNKIKNTLVFKIYTFLKKTKKKLGF</sequence>
<dbReference type="SUPFAM" id="SSF53448">
    <property type="entry name" value="Nucleotide-diphospho-sugar transferases"/>
    <property type="match status" value="1"/>
</dbReference>
<dbReference type="Gene3D" id="3.90.550.10">
    <property type="entry name" value="Spore Coat Polysaccharide Biosynthesis Protein SpsA, Chain A"/>
    <property type="match status" value="1"/>
</dbReference>
<reference evidence="2 3" key="1">
    <citation type="journal article" date="2010" name="J. Bacteriol.">
        <title>The complete genome sequence of Croceibacter atlanticus HTCC2559T.</title>
        <authorList>
            <person name="Oh H.M."/>
            <person name="Kang I."/>
            <person name="Ferriera S."/>
            <person name="Giovannoni S.J."/>
            <person name="Cho J.C."/>
        </authorList>
    </citation>
    <scope>NUCLEOTIDE SEQUENCE [LARGE SCALE GENOMIC DNA]</scope>
    <source>
        <strain evidence="3">ATCC BAA-628 / HTCC2559 / KCTC 12090</strain>
    </source>
</reference>
<dbReference type="InterPro" id="IPR050834">
    <property type="entry name" value="Glycosyltransf_2"/>
</dbReference>
<dbReference type="Proteomes" id="UP000002297">
    <property type="component" value="Chromosome"/>
</dbReference>
<proteinExistence type="predicted"/>
<evidence type="ECO:0000313" key="2">
    <source>
        <dbReference type="EMBL" id="EAP88545.1"/>
    </source>
</evidence>
<dbReference type="InterPro" id="IPR001173">
    <property type="entry name" value="Glyco_trans_2-like"/>
</dbReference>
<dbReference type="EMBL" id="CP002046">
    <property type="protein sequence ID" value="EAP88545.1"/>
    <property type="molecule type" value="Genomic_DNA"/>
</dbReference>
<keyword evidence="2" id="KW-0808">Transferase</keyword>
<organism evidence="2 3">
    <name type="scientific">Croceibacter atlanticus (strain ATCC BAA-628 / JCM 21780 / CIP 108009 / IAM 15332 / KCTC 12090 / HTCC2559)</name>
    <dbReference type="NCBI Taxonomy" id="216432"/>
    <lineage>
        <taxon>Bacteria</taxon>
        <taxon>Pseudomonadati</taxon>
        <taxon>Bacteroidota</taxon>
        <taxon>Flavobacteriia</taxon>
        <taxon>Flavobacteriales</taxon>
        <taxon>Flavobacteriaceae</taxon>
        <taxon>Croceibacter</taxon>
    </lineage>
</organism>
<keyword evidence="3" id="KW-1185">Reference proteome</keyword>
<dbReference type="PANTHER" id="PTHR43685:SF2">
    <property type="entry name" value="GLYCOSYLTRANSFERASE 2-LIKE DOMAIN-CONTAINING PROTEIN"/>
    <property type="match status" value="1"/>
</dbReference>
<dbReference type="CAZy" id="GT2">
    <property type="family name" value="Glycosyltransferase Family 2"/>
</dbReference>
<accession>A3U8H8</accession>
<feature type="domain" description="Glycosyltransferase 2-like" evidence="1">
    <location>
        <begin position="3"/>
        <end position="119"/>
    </location>
</feature>
<evidence type="ECO:0000313" key="3">
    <source>
        <dbReference type="Proteomes" id="UP000002297"/>
    </source>
</evidence>
<dbReference type="STRING" id="216432.CA2559_07280"/>
<dbReference type="AlphaFoldDB" id="A3U8H8"/>
<dbReference type="eggNOG" id="COG1215">
    <property type="taxonomic scope" value="Bacteria"/>
</dbReference>